<dbReference type="InterPro" id="IPR008920">
    <property type="entry name" value="TF_FadR/GntR_C"/>
</dbReference>
<accession>A0A4P6JR22</accession>
<keyword evidence="1" id="KW-0805">Transcription regulation</keyword>
<dbReference type="RefSeq" id="WP_129888695.1">
    <property type="nucleotide sequence ID" value="NZ_CP035758.1"/>
</dbReference>
<evidence type="ECO:0000313" key="5">
    <source>
        <dbReference type="EMBL" id="QBD77640.1"/>
    </source>
</evidence>
<reference evidence="5 6" key="1">
    <citation type="submission" date="2019-01" db="EMBL/GenBank/DDBJ databases">
        <title>Ktedonosporobacter rubrisoli SCAWS-G2.</title>
        <authorList>
            <person name="Huang Y."/>
            <person name="Yan B."/>
        </authorList>
    </citation>
    <scope>NUCLEOTIDE SEQUENCE [LARGE SCALE GENOMIC DNA]</scope>
    <source>
        <strain evidence="5 6">SCAWS-G2</strain>
    </source>
</reference>
<evidence type="ECO:0000256" key="2">
    <source>
        <dbReference type="ARBA" id="ARBA00023125"/>
    </source>
</evidence>
<dbReference type="Pfam" id="PF00392">
    <property type="entry name" value="GntR"/>
    <property type="match status" value="1"/>
</dbReference>
<dbReference type="PROSITE" id="PS50949">
    <property type="entry name" value="HTH_GNTR"/>
    <property type="match status" value="1"/>
</dbReference>
<name>A0A4P6JR22_KTERU</name>
<dbReference type="Gene3D" id="1.10.10.10">
    <property type="entry name" value="Winged helix-like DNA-binding domain superfamily/Winged helix DNA-binding domain"/>
    <property type="match status" value="1"/>
</dbReference>
<dbReference type="Proteomes" id="UP000290365">
    <property type="component" value="Chromosome"/>
</dbReference>
<dbReference type="KEGG" id="kbs:EPA93_17215"/>
<dbReference type="InterPro" id="IPR011711">
    <property type="entry name" value="GntR_C"/>
</dbReference>
<gene>
    <name evidence="5" type="ORF">EPA93_17215</name>
</gene>
<evidence type="ECO:0000256" key="1">
    <source>
        <dbReference type="ARBA" id="ARBA00023015"/>
    </source>
</evidence>
<evidence type="ECO:0000256" key="3">
    <source>
        <dbReference type="ARBA" id="ARBA00023163"/>
    </source>
</evidence>
<dbReference type="EMBL" id="CP035758">
    <property type="protein sequence ID" value="QBD77640.1"/>
    <property type="molecule type" value="Genomic_DNA"/>
</dbReference>
<keyword evidence="6" id="KW-1185">Reference proteome</keyword>
<dbReference type="OrthoDB" id="9781630at2"/>
<dbReference type="SUPFAM" id="SSF48008">
    <property type="entry name" value="GntR ligand-binding domain-like"/>
    <property type="match status" value="1"/>
</dbReference>
<keyword evidence="2" id="KW-0238">DNA-binding</keyword>
<dbReference type="PRINTS" id="PR00035">
    <property type="entry name" value="HTHGNTR"/>
</dbReference>
<dbReference type="AlphaFoldDB" id="A0A4P6JR22"/>
<dbReference type="SMART" id="SM00345">
    <property type="entry name" value="HTH_GNTR"/>
    <property type="match status" value="1"/>
</dbReference>
<dbReference type="CDD" id="cd07377">
    <property type="entry name" value="WHTH_GntR"/>
    <property type="match status" value="1"/>
</dbReference>
<dbReference type="Pfam" id="PF07729">
    <property type="entry name" value="FCD"/>
    <property type="match status" value="1"/>
</dbReference>
<dbReference type="Gene3D" id="1.20.120.530">
    <property type="entry name" value="GntR ligand-binding domain-like"/>
    <property type="match status" value="1"/>
</dbReference>
<proteinExistence type="predicted"/>
<sequence length="213" mass="24444">MTVRAPLRDELYQILLERILNSTLAPGSRVNESRLAQELNVSRTPLREALLRLEQEGFVYADQLRGFIIQPLTEREVREVYPILGNLEGLALRLSGTMTTIDFVRLEQLNQELSEAHSDPVHAHQADAAFHNTLHEWCPNRRLLDMIAEQWRAIRRYESLYMREARLIEISVQQHASILTALQAGSLDQAVAGLEENFLFSMHSLLIQLQHLA</sequence>
<dbReference type="GO" id="GO:0003677">
    <property type="term" value="F:DNA binding"/>
    <property type="evidence" value="ECO:0007669"/>
    <property type="project" value="UniProtKB-KW"/>
</dbReference>
<dbReference type="SMART" id="SM00895">
    <property type="entry name" value="FCD"/>
    <property type="match status" value="1"/>
</dbReference>
<evidence type="ECO:0000259" key="4">
    <source>
        <dbReference type="PROSITE" id="PS50949"/>
    </source>
</evidence>
<keyword evidence="3" id="KW-0804">Transcription</keyword>
<dbReference type="InterPro" id="IPR000524">
    <property type="entry name" value="Tscrpt_reg_HTH_GntR"/>
</dbReference>
<evidence type="ECO:0000313" key="6">
    <source>
        <dbReference type="Proteomes" id="UP000290365"/>
    </source>
</evidence>
<dbReference type="GO" id="GO:0003700">
    <property type="term" value="F:DNA-binding transcription factor activity"/>
    <property type="evidence" value="ECO:0007669"/>
    <property type="project" value="InterPro"/>
</dbReference>
<dbReference type="PANTHER" id="PTHR43537:SF5">
    <property type="entry name" value="UXU OPERON TRANSCRIPTIONAL REGULATOR"/>
    <property type="match status" value="1"/>
</dbReference>
<protein>
    <submittedName>
        <fullName evidence="5">GntR family transcriptional regulator</fullName>
    </submittedName>
</protein>
<dbReference type="InterPro" id="IPR036390">
    <property type="entry name" value="WH_DNA-bd_sf"/>
</dbReference>
<feature type="domain" description="HTH gntR-type" evidence="4">
    <location>
        <begin position="5"/>
        <end position="72"/>
    </location>
</feature>
<dbReference type="SUPFAM" id="SSF46785">
    <property type="entry name" value="Winged helix' DNA-binding domain"/>
    <property type="match status" value="1"/>
</dbReference>
<dbReference type="InterPro" id="IPR036388">
    <property type="entry name" value="WH-like_DNA-bd_sf"/>
</dbReference>
<dbReference type="PANTHER" id="PTHR43537">
    <property type="entry name" value="TRANSCRIPTIONAL REGULATOR, GNTR FAMILY"/>
    <property type="match status" value="1"/>
</dbReference>
<organism evidence="5 6">
    <name type="scientific">Ktedonosporobacter rubrisoli</name>
    <dbReference type="NCBI Taxonomy" id="2509675"/>
    <lineage>
        <taxon>Bacteria</taxon>
        <taxon>Bacillati</taxon>
        <taxon>Chloroflexota</taxon>
        <taxon>Ktedonobacteria</taxon>
        <taxon>Ktedonobacterales</taxon>
        <taxon>Ktedonosporobacteraceae</taxon>
        <taxon>Ktedonosporobacter</taxon>
    </lineage>
</organism>